<keyword evidence="4" id="KW-1185">Reference proteome</keyword>
<dbReference type="InterPro" id="IPR029069">
    <property type="entry name" value="HotDog_dom_sf"/>
</dbReference>
<reference evidence="3 4" key="1">
    <citation type="submission" date="2019-01" db="EMBL/GenBank/DDBJ databases">
        <title>Flavobacterium sp. nov.,isolated from freshwater.</title>
        <authorList>
            <person name="Zhang R."/>
            <person name="Du Z.-J."/>
        </authorList>
    </citation>
    <scope>NUCLEOTIDE SEQUENCE [LARGE SCALE GENOMIC DNA]</scope>
    <source>
        <strain evidence="3 4">1E403</strain>
    </source>
</reference>
<dbReference type="Pfam" id="PF13279">
    <property type="entry name" value="4HBT_2"/>
    <property type="match status" value="1"/>
</dbReference>
<dbReference type="NCBIfam" id="TIGR00051">
    <property type="entry name" value="YbgC/FadM family acyl-CoA thioesterase"/>
    <property type="match status" value="1"/>
</dbReference>
<dbReference type="EMBL" id="SBII01000011">
    <property type="protein sequence ID" value="RWW93746.1"/>
    <property type="molecule type" value="Genomic_DNA"/>
</dbReference>
<accession>A0A444GRS3</accession>
<dbReference type="PROSITE" id="PS01328">
    <property type="entry name" value="4HBCOA_THIOESTERASE"/>
    <property type="match status" value="1"/>
</dbReference>
<evidence type="ECO:0000256" key="1">
    <source>
        <dbReference type="ARBA" id="ARBA00005953"/>
    </source>
</evidence>
<dbReference type="OrthoDB" id="9800856at2"/>
<dbReference type="InterPro" id="IPR006684">
    <property type="entry name" value="YbgC/YbaW"/>
</dbReference>
<comment type="caution">
    <text evidence="3">The sequence shown here is derived from an EMBL/GenBank/DDBJ whole genome shotgun (WGS) entry which is preliminary data.</text>
</comment>
<evidence type="ECO:0000256" key="2">
    <source>
        <dbReference type="ARBA" id="ARBA00022801"/>
    </source>
</evidence>
<dbReference type="PANTHER" id="PTHR31793">
    <property type="entry name" value="4-HYDROXYBENZOYL-COA THIOESTERASE FAMILY MEMBER"/>
    <property type="match status" value="1"/>
</dbReference>
<dbReference type="SUPFAM" id="SSF54637">
    <property type="entry name" value="Thioesterase/thiol ester dehydrase-isomerase"/>
    <property type="match status" value="1"/>
</dbReference>
<evidence type="ECO:0000313" key="4">
    <source>
        <dbReference type="Proteomes" id="UP000287527"/>
    </source>
</evidence>
<name>A0A444GRS3_9FLAO</name>
<sequence>MMRRKEQYKEVEALTVSQEIRVRFNETDPLGIVWHGYYITYFEDGREAFGRKHGISYLDVHKYGYTTPIVKSGCEHKLPLRYGDVARIETTIVNTPAAKIIFRFKIFDGDNNLACTGETVQVFINPEGVMVLNYPPFFEEWRRKVGLVDE</sequence>
<dbReference type="RefSeq" id="WP_128390702.1">
    <property type="nucleotide sequence ID" value="NZ_SBII01000011.1"/>
</dbReference>
<dbReference type="GO" id="GO:0047617">
    <property type="term" value="F:fatty acyl-CoA hydrolase activity"/>
    <property type="evidence" value="ECO:0007669"/>
    <property type="project" value="TreeGrafter"/>
</dbReference>
<dbReference type="Gene3D" id="3.10.129.10">
    <property type="entry name" value="Hotdog Thioesterase"/>
    <property type="match status" value="1"/>
</dbReference>
<dbReference type="InterPro" id="IPR008272">
    <property type="entry name" value="HB-CoA_thioesterase_AS"/>
</dbReference>
<gene>
    <name evidence="3" type="ORF">EPI11_14515</name>
</gene>
<protein>
    <submittedName>
        <fullName evidence="3">Acyl-CoA thioesterase</fullName>
    </submittedName>
</protein>
<dbReference type="CDD" id="cd00586">
    <property type="entry name" value="4HBT"/>
    <property type="match status" value="1"/>
</dbReference>
<keyword evidence="2" id="KW-0378">Hydrolase</keyword>
<dbReference type="InterPro" id="IPR050563">
    <property type="entry name" value="4-hydroxybenzoyl-CoA_TE"/>
</dbReference>
<proteinExistence type="inferred from homology"/>
<comment type="similarity">
    <text evidence="1">Belongs to the 4-hydroxybenzoyl-CoA thioesterase family.</text>
</comment>
<dbReference type="AlphaFoldDB" id="A0A444GRS3"/>
<organism evidence="3 4">
    <name type="scientific">Flavobacterium cerinum</name>
    <dbReference type="NCBI Taxonomy" id="2502784"/>
    <lineage>
        <taxon>Bacteria</taxon>
        <taxon>Pseudomonadati</taxon>
        <taxon>Bacteroidota</taxon>
        <taxon>Flavobacteriia</taxon>
        <taxon>Flavobacteriales</taxon>
        <taxon>Flavobacteriaceae</taxon>
        <taxon>Flavobacterium</taxon>
    </lineage>
</organism>
<dbReference type="Proteomes" id="UP000287527">
    <property type="component" value="Unassembled WGS sequence"/>
</dbReference>
<dbReference type="PANTHER" id="PTHR31793:SF27">
    <property type="entry name" value="NOVEL THIOESTERASE SUPERFAMILY DOMAIN AND SAPOSIN A-TYPE DOMAIN CONTAINING PROTEIN (0610012H03RIK)"/>
    <property type="match status" value="1"/>
</dbReference>
<evidence type="ECO:0000313" key="3">
    <source>
        <dbReference type="EMBL" id="RWW93746.1"/>
    </source>
</evidence>